<evidence type="ECO:0000313" key="1">
    <source>
        <dbReference type="EMBL" id="CAG8699257.1"/>
    </source>
</evidence>
<keyword evidence="2" id="KW-1185">Reference proteome</keyword>
<comment type="caution">
    <text evidence="1">The sequence shown here is derived from an EMBL/GenBank/DDBJ whole genome shotgun (WGS) entry which is preliminary data.</text>
</comment>
<protein>
    <submittedName>
        <fullName evidence="1">7252_t:CDS:1</fullName>
    </submittedName>
</protein>
<proteinExistence type="predicted"/>
<dbReference type="EMBL" id="CAJVPM010038833">
    <property type="protein sequence ID" value="CAG8699257.1"/>
    <property type="molecule type" value="Genomic_DNA"/>
</dbReference>
<name>A0ACA9PGM3_9GLOM</name>
<accession>A0ACA9PGM3</accession>
<organism evidence="1 2">
    <name type="scientific">Scutellospora calospora</name>
    <dbReference type="NCBI Taxonomy" id="85575"/>
    <lineage>
        <taxon>Eukaryota</taxon>
        <taxon>Fungi</taxon>
        <taxon>Fungi incertae sedis</taxon>
        <taxon>Mucoromycota</taxon>
        <taxon>Glomeromycotina</taxon>
        <taxon>Glomeromycetes</taxon>
        <taxon>Diversisporales</taxon>
        <taxon>Gigasporaceae</taxon>
        <taxon>Scutellospora</taxon>
    </lineage>
</organism>
<dbReference type="Proteomes" id="UP000789860">
    <property type="component" value="Unassembled WGS sequence"/>
</dbReference>
<evidence type="ECO:0000313" key="2">
    <source>
        <dbReference type="Proteomes" id="UP000789860"/>
    </source>
</evidence>
<gene>
    <name evidence="1" type="ORF">SCALOS_LOCUS10437</name>
</gene>
<feature type="non-terminal residue" evidence="1">
    <location>
        <position position="1"/>
    </location>
</feature>
<reference evidence="1" key="1">
    <citation type="submission" date="2021-06" db="EMBL/GenBank/DDBJ databases">
        <authorList>
            <person name="Kallberg Y."/>
            <person name="Tangrot J."/>
            <person name="Rosling A."/>
        </authorList>
    </citation>
    <scope>NUCLEOTIDE SEQUENCE</scope>
    <source>
        <strain evidence="1">AU212A</strain>
    </source>
</reference>
<sequence length="109" mass="12749">KPKKIINPDNQHNCNTNVTNCKWHCNFSIGNKATTIRCSLLNDDSIYNHPIDDNIKSNTPKYYRLSNKILNKVELYYQCHIQSSKIINLLENEYPDHSIKPQNIYNIIS</sequence>